<feature type="compositionally biased region" description="Basic residues" evidence="1">
    <location>
        <begin position="10"/>
        <end position="22"/>
    </location>
</feature>
<organism evidence="2 3">
    <name type="scientific">Echinicola jeungdonensis</name>
    <dbReference type="NCBI Taxonomy" id="709343"/>
    <lineage>
        <taxon>Bacteria</taxon>
        <taxon>Pseudomonadati</taxon>
        <taxon>Bacteroidota</taxon>
        <taxon>Cytophagia</taxon>
        <taxon>Cytophagales</taxon>
        <taxon>Cyclobacteriaceae</taxon>
        <taxon>Echinicola</taxon>
    </lineage>
</organism>
<accession>A0ABV5J5D5</accession>
<feature type="compositionally biased region" description="Basic and acidic residues" evidence="1">
    <location>
        <begin position="23"/>
        <end position="42"/>
    </location>
</feature>
<name>A0ABV5J5D5_9BACT</name>
<dbReference type="RefSeq" id="WP_290249448.1">
    <property type="nucleotide sequence ID" value="NZ_JAUFQT010000002.1"/>
</dbReference>
<evidence type="ECO:0000313" key="2">
    <source>
        <dbReference type="EMBL" id="MFB9212042.1"/>
    </source>
</evidence>
<feature type="region of interest" description="Disordered" evidence="1">
    <location>
        <begin position="1"/>
        <end position="74"/>
    </location>
</feature>
<comment type="caution">
    <text evidence="2">The sequence shown here is derived from an EMBL/GenBank/DDBJ whole genome shotgun (WGS) entry which is preliminary data.</text>
</comment>
<proteinExistence type="predicted"/>
<reference evidence="2 3" key="1">
    <citation type="submission" date="2024-09" db="EMBL/GenBank/DDBJ databases">
        <authorList>
            <person name="Sun Q."/>
            <person name="Mori K."/>
        </authorList>
    </citation>
    <scope>NUCLEOTIDE SEQUENCE [LARGE SCALE GENOMIC DNA]</scope>
    <source>
        <strain evidence="2 3">CECT 7682</strain>
    </source>
</reference>
<sequence length="74" mass="8502">MGRSNNSFIKKQKADRKAKKKKEKFENKLERKQQESSGKLEDMIAYVDEFGNITDTPPEPTDDKAEGKKNKPNS</sequence>
<dbReference type="EMBL" id="JBHMEW010000057">
    <property type="protein sequence ID" value="MFB9212042.1"/>
    <property type="molecule type" value="Genomic_DNA"/>
</dbReference>
<gene>
    <name evidence="2" type="ORF">ACFFUR_09495</name>
</gene>
<evidence type="ECO:0000313" key="3">
    <source>
        <dbReference type="Proteomes" id="UP001589654"/>
    </source>
</evidence>
<evidence type="ECO:0000256" key="1">
    <source>
        <dbReference type="SAM" id="MobiDB-lite"/>
    </source>
</evidence>
<dbReference type="Proteomes" id="UP001589654">
    <property type="component" value="Unassembled WGS sequence"/>
</dbReference>
<keyword evidence="3" id="KW-1185">Reference proteome</keyword>
<protein>
    <submittedName>
        <fullName evidence="2">Cold-shock protein</fullName>
    </submittedName>
</protein>
<feature type="compositionally biased region" description="Basic and acidic residues" evidence="1">
    <location>
        <begin position="61"/>
        <end position="74"/>
    </location>
</feature>